<dbReference type="KEGG" id="rmu:RMDY18_02200"/>
<dbReference type="HOGENOM" id="CLU_741624_0_0_11"/>
<reference evidence="2 3" key="3">
    <citation type="journal article" date="2010" name="Sequencing">
        <title>Complete Genome Sequence of Rothia mucilaginosa DY-18: A Clinical Isolate with Dense Meshwork-Like Structures from a Persistent Apical Periodontitis Lesion.</title>
        <authorList>
            <person name="Yamane K."/>
            <person name="Nambu T."/>
            <person name="Yamanaka T."/>
            <person name="Mashimo C."/>
            <person name="Sugimori C."/>
            <person name="Leung K.-P."/>
            <person name="Fukushima H."/>
        </authorList>
    </citation>
    <scope>NUCLEOTIDE SEQUENCE [LARGE SCALE GENOMIC DNA]</scope>
    <source>
        <strain evidence="2 3">DY-18</strain>
    </source>
</reference>
<dbReference type="AlphaFoldDB" id="D2NQX6"/>
<feature type="compositionally biased region" description="Basic and acidic residues" evidence="1">
    <location>
        <begin position="65"/>
        <end position="86"/>
    </location>
</feature>
<dbReference type="Proteomes" id="UP000001883">
    <property type="component" value="Chromosome"/>
</dbReference>
<reference evidence="3" key="1">
    <citation type="submission" date="2009-07" db="EMBL/GenBank/DDBJ databases">
        <title>Complete genome sequence of Rothia mucilaginosa DJ.</title>
        <authorList>
            <person name="Yamane K."/>
            <person name="Nambu T."/>
            <person name="Mashimo C."/>
            <person name="Sugimori C."/>
            <person name="Yamanaka T."/>
            <person name="Leung K."/>
            <person name="Fukushima H."/>
        </authorList>
    </citation>
    <scope>NUCLEOTIDE SEQUENCE [LARGE SCALE GENOMIC DNA]</scope>
    <source>
        <strain evidence="3">DY-18</strain>
    </source>
</reference>
<dbReference type="EMBL" id="AP011540">
    <property type="protein sequence ID" value="BAI64052.1"/>
    <property type="molecule type" value="Genomic_DNA"/>
</dbReference>
<feature type="region of interest" description="Disordered" evidence="1">
    <location>
        <begin position="32"/>
        <end position="128"/>
    </location>
</feature>
<evidence type="ECO:0000313" key="2">
    <source>
        <dbReference type="EMBL" id="BAI64052.1"/>
    </source>
</evidence>
<protein>
    <submittedName>
        <fullName evidence="2">Transcriptional regulator</fullName>
    </submittedName>
</protein>
<feature type="compositionally biased region" description="Low complexity" evidence="1">
    <location>
        <begin position="39"/>
        <end position="51"/>
    </location>
</feature>
<reference evidence="2 3" key="2">
    <citation type="journal article" date="2010" name="J Osaka Dent Univ">
        <title>Isolation and identification of Rothia mucilaginosa from persistent apical periodontitis lesions.</title>
        <authorList>
            <person name="Yamane K."/>
            <person name="Yoshida M."/>
            <person name="Fujihira T."/>
            <person name="Baba T."/>
            <person name="Tsuji N."/>
            <person name="Hayashi H."/>
            <person name="Sugimori C."/>
            <person name="Yamanaka T."/>
            <person name="Mashimo C."/>
            <person name="Nambu T."/>
            <person name="Kawai H."/>
            <person name="Fukushima H."/>
        </authorList>
    </citation>
    <scope>NUCLEOTIDE SEQUENCE [LARGE SCALE GENOMIC DNA]</scope>
    <source>
        <strain evidence="2 3">DY-18</strain>
    </source>
</reference>
<accession>D2NQX6</accession>
<feature type="region of interest" description="Disordered" evidence="1">
    <location>
        <begin position="143"/>
        <end position="176"/>
    </location>
</feature>
<keyword evidence="3" id="KW-1185">Reference proteome</keyword>
<gene>
    <name evidence="2" type="ordered locus">RMDY18_02200</name>
</gene>
<name>D2NQX6_ROTMD</name>
<organism evidence="2 3">
    <name type="scientific">Rothia mucilaginosa (strain DY-18)</name>
    <name type="common">Stomatococcus mucilaginosus</name>
    <dbReference type="NCBI Taxonomy" id="680646"/>
    <lineage>
        <taxon>Bacteria</taxon>
        <taxon>Bacillati</taxon>
        <taxon>Actinomycetota</taxon>
        <taxon>Actinomycetes</taxon>
        <taxon>Micrococcales</taxon>
        <taxon>Micrococcaceae</taxon>
        <taxon>Rothia</taxon>
    </lineage>
</organism>
<proteinExistence type="predicted"/>
<evidence type="ECO:0000256" key="1">
    <source>
        <dbReference type="SAM" id="MobiDB-lite"/>
    </source>
</evidence>
<evidence type="ECO:0000313" key="3">
    <source>
        <dbReference type="Proteomes" id="UP000001883"/>
    </source>
</evidence>
<sequence length="373" mass="39021">MSRSLGVLACHLVTRVLVHSAVVQASAQTAEDSAEEAQRQNQQNRQQAVREVAPHQLLQGQGRDTVLEQLRREEGRQGPDDEHHNLPEPYGNALLRTGESCHASRRVTAHQVGEEDEHTQRHRDRHSVRCAAEQTGDHRGVVDGLALTGQGQPRLDSPQATVHEGDGNQPAEQTGQQVHAGVAALLHGQCGCGGEDGFRASGITCGGGDDEVVIIRRISLRGTGCRMGVAGCGHLVACSGGRCGSGGATAAYVVRAGGCRLVEPAEVVISGFAEVSAGFCALRSGAGGEDRLGCGSRLGEGAGRILRGLCGGLRRRARLARLFVGAACRVQLLIGQDHGGVVGGECRLPQVTFGGGGRRGSRTLLRGVVLCVH</sequence>